<dbReference type="Gene3D" id="3.50.50.60">
    <property type="entry name" value="FAD/NAD(P)-binding domain"/>
    <property type="match status" value="2"/>
</dbReference>
<comment type="cofactor">
    <cofactor evidence="1">
        <name>FAD</name>
        <dbReference type="ChEBI" id="CHEBI:57692"/>
    </cofactor>
</comment>
<feature type="chain" id="PRO_5040311324" evidence="5">
    <location>
        <begin position="19"/>
        <end position="594"/>
    </location>
</feature>
<comment type="caution">
    <text evidence="7">The sequence shown here is derived from an EMBL/GenBank/DDBJ whole genome shotgun (WGS) entry which is preliminary data.</text>
</comment>
<organism evidence="7 8">
    <name type="scientific">Thelonectria olida</name>
    <dbReference type="NCBI Taxonomy" id="1576542"/>
    <lineage>
        <taxon>Eukaryota</taxon>
        <taxon>Fungi</taxon>
        <taxon>Dikarya</taxon>
        <taxon>Ascomycota</taxon>
        <taxon>Pezizomycotina</taxon>
        <taxon>Sordariomycetes</taxon>
        <taxon>Hypocreomycetidae</taxon>
        <taxon>Hypocreales</taxon>
        <taxon>Nectriaceae</taxon>
        <taxon>Thelonectria</taxon>
    </lineage>
</organism>
<evidence type="ECO:0000313" key="8">
    <source>
        <dbReference type="Proteomes" id="UP000777438"/>
    </source>
</evidence>
<keyword evidence="8" id="KW-1185">Reference proteome</keyword>
<dbReference type="InterPro" id="IPR003953">
    <property type="entry name" value="FAD-dep_OxRdtase_2_FAD-bd"/>
</dbReference>
<feature type="signal peptide" evidence="5">
    <location>
        <begin position="1"/>
        <end position="18"/>
    </location>
</feature>
<dbReference type="InterPro" id="IPR050315">
    <property type="entry name" value="FAD-oxidoreductase_2"/>
</dbReference>
<evidence type="ECO:0000259" key="6">
    <source>
        <dbReference type="Pfam" id="PF00890"/>
    </source>
</evidence>
<name>A0A9P9AIU2_9HYPO</name>
<feature type="non-terminal residue" evidence="7">
    <location>
        <position position="594"/>
    </location>
</feature>
<reference evidence="7 8" key="1">
    <citation type="journal article" date="2021" name="Nat. Commun.">
        <title>Genetic determinants of endophytism in the Arabidopsis root mycobiome.</title>
        <authorList>
            <person name="Mesny F."/>
            <person name="Miyauchi S."/>
            <person name="Thiergart T."/>
            <person name="Pickel B."/>
            <person name="Atanasova L."/>
            <person name="Karlsson M."/>
            <person name="Huettel B."/>
            <person name="Barry K.W."/>
            <person name="Haridas S."/>
            <person name="Chen C."/>
            <person name="Bauer D."/>
            <person name="Andreopoulos W."/>
            <person name="Pangilinan J."/>
            <person name="LaButti K."/>
            <person name="Riley R."/>
            <person name="Lipzen A."/>
            <person name="Clum A."/>
            <person name="Drula E."/>
            <person name="Henrissat B."/>
            <person name="Kohler A."/>
            <person name="Grigoriev I.V."/>
            <person name="Martin F.M."/>
            <person name="Hacquard S."/>
        </authorList>
    </citation>
    <scope>NUCLEOTIDE SEQUENCE [LARGE SCALE GENOMIC DNA]</scope>
    <source>
        <strain evidence="7 8">MPI-CAGE-CH-0241</strain>
    </source>
</reference>
<dbReference type="AlphaFoldDB" id="A0A9P9AIU2"/>
<evidence type="ECO:0000256" key="2">
    <source>
        <dbReference type="ARBA" id="ARBA00022630"/>
    </source>
</evidence>
<dbReference type="Pfam" id="PF00890">
    <property type="entry name" value="FAD_binding_2"/>
    <property type="match status" value="1"/>
</dbReference>
<evidence type="ECO:0000256" key="1">
    <source>
        <dbReference type="ARBA" id="ARBA00001974"/>
    </source>
</evidence>
<dbReference type="EMBL" id="JAGPYM010000140">
    <property type="protein sequence ID" value="KAH6866154.1"/>
    <property type="molecule type" value="Genomic_DNA"/>
</dbReference>
<evidence type="ECO:0000256" key="4">
    <source>
        <dbReference type="ARBA" id="ARBA00023002"/>
    </source>
</evidence>
<keyword evidence="4" id="KW-0560">Oxidoreductase</keyword>
<evidence type="ECO:0000313" key="7">
    <source>
        <dbReference type="EMBL" id="KAH6866154.1"/>
    </source>
</evidence>
<dbReference type="PANTHER" id="PTHR43400">
    <property type="entry name" value="FUMARATE REDUCTASE"/>
    <property type="match status" value="1"/>
</dbReference>
<proteinExistence type="predicted"/>
<keyword evidence="5" id="KW-0732">Signal</keyword>
<dbReference type="OrthoDB" id="7777654at2759"/>
<keyword evidence="2" id="KW-0285">Flavoprotein</keyword>
<gene>
    <name evidence="7" type="ORF">B0T10DRAFT_452058</name>
</gene>
<dbReference type="SUPFAM" id="SSF56425">
    <property type="entry name" value="Succinate dehydrogenase/fumarate reductase flavoprotein, catalytic domain"/>
    <property type="match status" value="1"/>
</dbReference>
<dbReference type="Proteomes" id="UP000777438">
    <property type="component" value="Unassembled WGS sequence"/>
</dbReference>
<dbReference type="SUPFAM" id="SSF51905">
    <property type="entry name" value="FAD/NAD(P)-binding domain"/>
    <property type="match status" value="1"/>
</dbReference>
<feature type="domain" description="FAD-dependent oxidoreductase 2 FAD-binding" evidence="6">
    <location>
        <begin position="40"/>
        <end position="580"/>
    </location>
</feature>
<evidence type="ECO:0000256" key="5">
    <source>
        <dbReference type="SAM" id="SignalP"/>
    </source>
</evidence>
<dbReference type="GO" id="GO:0016491">
    <property type="term" value="F:oxidoreductase activity"/>
    <property type="evidence" value="ECO:0007669"/>
    <property type="project" value="UniProtKB-KW"/>
</dbReference>
<dbReference type="PANTHER" id="PTHR43400:SF10">
    <property type="entry name" value="3-OXOSTEROID 1-DEHYDROGENASE"/>
    <property type="match status" value="1"/>
</dbReference>
<keyword evidence="3" id="KW-0274">FAD</keyword>
<dbReference type="InterPro" id="IPR036188">
    <property type="entry name" value="FAD/NAD-bd_sf"/>
</dbReference>
<dbReference type="GO" id="GO:0008202">
    <property type="term" value="P:steroid metabolic process"/>
    <property type="evidence" value="ECO:0007669"/>
    <property type="project" value="UniProtKB-ARBA"/>
</dbReference>
<dbReference type="InterPro" id="IPR027477">
    <property type="entry name" value="Succ_DH/fumarate_Rdtase_cat_sf"/>
</dbReference>
<sequence>MRLFASSLLLATFLFRQPRNDQSPSAPDMGSPSREILHCDVLIVGSGAAGLAAAAAATSSQLNTILIEQHSKLGGTTFRSGGTIWMPANFLMHSAEVKNNHGASDSKDLGAKYILSALEATQRDKNGDRLLSSPRRIQDFLSQGSDMITFLRSRGLRWMDSPSSFPDYHPEFKGAWDLGGRTLDPAIFDAACLGPWAKYLQLESKGPLVARFEDFRLLTRPFASVLDFLQVCWMLLKSKFYSLRYRSPMSMGRSFIAQLLSVCRQRHEHIRIITDAKLTKLLVQDGIVVGGKVKTSDGKLEIQSRFGVLLATAGFARNQEMRDTYLRSGTKIEWSLSVSGGDTGDALRLGERVRAESCLLSEVWGIPTMNDPITGDVIEAMFAISKPFSIVVNNKGTRFFAESSPYGDAVRSMLRQPGGDPRAWLVLDQQYRQRYTLGNLKPWTNTVLVQDGSLLTADSIHDLEDKMGIHNGLLASTIYTWNNMCDDEVDRDYGRGNSNYQRYIGDPNIKGNSTMGKIQKPPFYAIRIFPGDAGTKGGLRTNKKSRVLGLDGKVITGLYAAGNASASVFGRTSLAAGVTLLEAIQGSWAAVNDI</sequence>
<accession>A0A9P9AIU2</accession>
<protein>
    <submittedName>
        <fullName evidence="7">FAD binding domain-containing protein</fullName>
    </submittedName>
</protein>
<evidence type="ECO:0000256" key="3">
    <source>
        <dbReference type="ARBA" id="ARBA00022827"/>
    </source>
</evidence>